<proteinExistence type="predicted"/>
<organism evidence="1">
    <name type="scientific">Cyprideis torosa</name>
    <dbReference type="NCBI Taxonomy" id="163714"/>
    <lineage>
        <taxon>Eukaryota</taxon>
        <taxon>Metazoa</taxon>
        <taxon>Ecdysozoa</taxon>
        <taxon>Arthropoda</taxon>
        <taxon>Crustacea</taxon>
        <taxon>Oligostraca</taxon>
        <taxon>Ostracoda</taxon>
        <taxon>Podocopa</taxon>
        <taxon>Podocopida</taxon>
        <taxon>Cytherocopina</taxon>
        <taxon>Cytheroidea</taxon>
        <taxon>Cytherideidae</taxon>
        <taxon>Cyprideis</taxon>
    </lineage>
</organism>
<reference evidence="1" key="1">
    <citation type="submission" date="2020-11" db="EMBL/GenBank/DDBJ databases">
        <authorList>
            <person name="Tran Van P."/>
        </authorList>
    </citation>
    <scope>NUCLEOTIDE SEQUENCE</scope>
</reference>
<name>A0A7R8W178_9CRUS</name>
<protein>
    <submittedName>
        <fullName evidence="1">Uncharacterized protein</fullName>
    </submittedName>
</protein>
<gene>
    <name evidence="1" type="ORF">CTOB1V02_LOCUS926</name>
</gene>
<dbReference type="AlphaFoldDB" id="A0A7R8W178"/>
<dbReference type="OrthoDB" id="6127264at2759"/>
<dbReference type="EMBL" id="OB660125">
    <property type="protein sequence ID" value="CAD7222930.1"/>
    <property type="molecule type" value="Genomic_DNA"/>
</dbReference>
<accession>A0A7R8W178</accession>
<evidence type="ECO:0000313" key="1">
    <source>
        <dbReference type="EMBL" id="CAD7222930.1"/>
    </source>
</evidence>
<dbReference type="Gene3D" id="2.60.120.260">
    <property type="entry name" value="Galactose-binding domain-like"/>
    <property type="match status" value="1"/>
</dbReference>
<sequence length="185" mass="20244">MSNEAVGMLNEAVGMLNEAVGMLNHVGILYLQGKNAPEKSPQEFSIFVIELSQGNKASYKECAQFRGVFKSPKALFRCNGGDGQHGQYVYIKDNRKSQAYFTLCEVEVFAFRARNANSIHSKVHVVVKTIECVDIAARILRLSSGITARASCHRRLAQDGPSDDLAIPLHASVADMAVSRRGDAE</sequence>